<dbReference type="InterPro" id="IPR001128">
    <property type="entry name" value="Cyt_P450"/>
</dbReference>
<dbReference type="Gene3D" id="1.10.630.10">
    <property type="entry name" value="Cytochrome P450"/>
    <property type="match status" value="1"/>
</dbReference>
<evidence type="ECO:0000256" key="2">
    <source>
        <dbReference type="PIRSR" id="PIRSR602401-1"/>
    </source>
</evidence>
<evidence type="ECO:0000313" key="3">
    <source>
        <dbReference type="EMBL" id="PWA81998.1"/>
    </source>
</evidence>
<dbReference type="OrthoDB" id="2789670at2759"/>
<dbReference type="EMBL" id="PKPP01001523">
    <property type="protein sequence ID" value="PWA81998.1"/>
    <property type="molecule type" value="Genomic_DNA"/>
</dbReference>
<protein>
    <submittedName>
        <fullName evidence="3">Cytochrome P450</fullName>
    </submittedName>
</protein>
<comment type="cofactor">
    <cofactor evidence="2">
        <name>heme</name>
        <dbReference type="ChEBI" id="CHEBI:30413"/>
    </cofactor>
</comment>
<evidence type="ECO:0000313" key="4">
    <source>
        <dbReference type="Proteomes" id="UP000245207"/>
    </source>
</evidence>
<reference evidence="3 4" key="1">
    <citation type="journal article" date="2018" name="Mol. Plant">
        <title>The genome of Artemisia annua provides insight into the evolution of Asteraceae family and artemisinin biosynthesis.</title>
        <authorList>
            <person name="Shen Q."/>
            <person name="Zhang L."/>
            <person name="Liao Z."/>
            <person name="Wang S."/>
            <person name="Yan T."/>
            <person name="Shi P."/>
            <person name="Liu M."/>
            <person name="Fu X."/>
            <person name="Pan Q."/>
            <person name="Wang Y."/>
            <person name="Lv Z."/>
            <person name="Lu X."/>
            <person name="Zhang F."/>
            <person name="Jiang W."/>
            <person name="Ma Y."/>
            <person name="Chen M."/>
            <person name="Hao X."/>
            <person name="Li L."/>
            <person name="Tang Y."/>
            <person name="Lv G."/>
            <person name="Zhou Y."/>
            <person name="Sun X."/>
            <person name="Brodelius P.E."/>
            <person name="Rose J.K.C."/>
            <person name="Tang K."/>
        </authorList>
    </citation>
    <scope>NUCLEOTIDE SEQUENCE [LARGE SCALE GENOMIC DNA]</scope>
    <source>
        <strain evidence="4">cv. Huhao1</strain>
        <tissue evidence="3">Leaf</tissue>
    </source>
</reference>
<proteinExistence type="predicted"/>
<gene>
    <name evidence="3" type="ORF">CTI12_AA181980</name>
</gene>
<dbReference type="PANTHER" id="PTHR47949">
    <property type="entry name" value="CYTOCHROME P450 703A2-RELATED-RELATED"/>
    <property type="match status" value="1"/>
</dbReference>
<dbReference type="GO" id="GO:0004497">
    <property type="term" value="F:monooxygenase activity"/>
    <property type="evidence" value="ECO:0007669"/>
    <property type="project" value="InterPro"/>
</dbReference>
<dbReference type="GO" id="GO:0005506">
    <property type="term" value="F:iron ion binding"/>
    <property type="evidence" value="ECO:0007669"/>
    <property type="project" value="InterPro"/>
</dbReference>
<dbReference type="AlphaFoldDB" id="A0A2U1P8B0"/>
<dbReference type="STRING" id="35608.A0A2U1P8B0"/>
<dbReference type="PANTHER" id="PTHR47949:SF4">
    <property type="entry name" value="TYROSINE N-MONOOXYGENASE"/>
    <property type="match status" value="1"/>
</dbReference>
<dbReference type="Pfam" id="PF00067">
    <property type="entry name" value="p450"/>
    <property type="match status" value="1"/>
</dbReference>
<dbReference type="InterPro" id="IPR036396">
    <property type="entry name" value="Cyt_P450_sf"/>
</dbReference>
<feature type="binding site" description="axial binding residue" evidence="2">
    <location>
        <position position="115"/>
    </location>
    <ligand>
        <name>heme</name>
        <dbReference type="ChEBI" id="CHEBI:30413"/>
    </ligand>
    <ligandPart>
        <name>Fe</name>
        <dbReference type="ChEBI" id="CHEBI:18248"/>
    </ligandPart>
</feature>
<name>A0A2U1P8B0_ARTAN</name>
<organism evidence="3 4">
    <name type="scientific">Artemisia annua</name>
    <name type="common">Sweet wormwood</name>
    <dbReference type="NCBI Taxonomy" id="35608"/>
    <lineage>
        <taxon>Eukaryota</taxon>
        <taxon>Viridiplantae</taxon>
        <taxon>Streptophyta</taxon>
        <taxon>Embryophyta</taxon>
        <taxon>Tracheophyta</taxon>
        <taxon>Spermatophyta</taxon>
        <taxon>Magnoliopsida</taxon>
        <taxon>eudicotyledons</taxon>
        <taxon>Gunneridae</taxon>
        <taxon>Pentapetalae</taxon>
        <taxon>asterids</taxon>
        <taxon>campanulids</taxon>
        <taxon>Asterales</taxon>
        <taxon>Asteraceae</taxon>
        <taxon>Asteroideae</taxon>
        <taxon>Anthemideae</taxon>
        <taxon>Artemisiinae</taxon>
        <taxon>Artemisia</taxon>
    </lineage>
</organism>
<dbReference type="PRINTS" id="PR00463">
    <property type="entry name" value="EP450I"/>
</dbReference>
<keyword evidence="2" id="KW-0408">Iron</keyword>
<keyword evidence="4" id="KW-1185">Reference proteome</keyword>
<sequence length="159" mass="18231">MVLKKVIDVYMHVHESDVPQLNYIKACIKESFRLHAFSAFNVPHVSLKDTIVAGYIIPKGSYVLLTRLGLGRNPNVWNNPMWLNPDRHLVNIGKQVVLSDHDLRILSFSTGKRGCLVVILELTITTMLLDRMIQGFAWETPHHEPNIKLVENHDNLHHL</sequence>
<dbReference type="Proteomes" id="UP000245207">
    <property type="component" value="Unassembled WGS sequence"/>
</dbReference>
<comment type="caution">
    <text evidence="3">The sequence shown here is derived from an EMBL/GenBank/DDBJ whole genome shotgun (WGS) entry which is preliminary data.</text>
</comment>
<keyword evidence="1" id="KW-0560">Oxidoreductase</keyword>
<dbReference type="GO" id="GO:0020037">
    <property type="term" value="F:heme binding"/>
    <property type="evidence" value="ECO:0007669"/>
    <property type="project" value="InterPro"/>
</dbReference>
<accession>A0A2U1P8B0</accession>
<dbReference type="SUPFAM" id="SSF48264">
    <property type="entry name" value="Cytochrome P450"/>
    <property type="match status" value="1"/>
</dbReference>
<dbReference type="InterPro" id="IPR002401">
    <property type="entry name" value="Cyt_P450_E_grp-I"/>
</dbReference>
<keyword evidence="2" id="KW-0479">Metal-binding</keyword>
<keyword evidence="2" id="KW-0349">Heme</keyword>
<dbReference type="InterPro" id="IPR051382">
    <property type="entry name" value="CYP450_AA/FA_Hydroxylases"/>
</dbReference>
<evidence type="ECO:0000256" key="1">
    <source>
        <dbReference type="ARBA" id="ARBA00023002"/>
    </source>
</evidence>
<dbReference type="GO" id="GO:0016705">
    <property type="term" value="F:oxidoreductase activity, acting on paired donors, with incorporation or reduction of molecular oxygen"/>
    <property type="evidence" value="ECO:0007669"/>
    <property type="project" value="InterPro"/>
</dbReference>